<gene>
    <name evidence="2" type="ORF">A5893_05400</name>
</gene>
<dbReference type="OrthoDB" id="9790776at2"/>
<proteinExistence type="predicted"/>
<organism evidence="2 3">
    <name type="scientific">Pedobacter psychrophilus</name>
    <dbReference type="NCBI Taxonomy" id="1826909"/>
    <lineage>
        <taxon>Bacteria</taxon>
        <taxon>Pseudomonadati</taxon>
        <taxon>Bacteroidota</taxon>
        <taxon>Sphingobacteriia</taxon>
        <taxon>Sphingobacteriales</taxon>
        <taxon>Sphingobacteriaceae</taxon>
        <taxon>Pedobacter</taxon>
    </lineage>
</organism>
<feature type="signal peptide" evidence="1">
    <location>
        <begin position="1"/>
        <end position="20"/>
    </location>
</feature>
<dbReference type="AlphaFoldDB" id="A0A179DH29"/>
<reference evidence="2 3" key="1">
    <citation type="submission" date="2016-04" db="EMBL/GenBank/DDBJ databases">
        <authorList>
            <person name="Evans L.H."/>
            <person name="Alamgir A."/>
            <person name="Owens N."/>
            <person name="Weber N.D."/>
            <person name="Virtaneva K."/>
            <person name="Barbian K."/>
            <person name="Babar A."/>
            <person name="Rosenke K."/>
        </authorList>
    </citation>
    <scope>NUCLEOTIDE SEQUENCE [LARGE SCALE GENOMIC DNA]</scope>
    <source>
        <strain evidence="2 3">CCM 8644</strain>
    </source>
</reference>
<dbReference type="GO" id="GO:0019867">
    <property type="term" value="C:outer membrane"/>
    <property type="evidence" value="ECO:0007669"/>
    <property type="project" value="InterPro"/>
</dbReference>
<dbReference type="GO" id="GO:0043165">
    <property type="term" value="P:Gram-negative-bacterium-type cell outer membrane assembly"/>
    <property type="evidence" value="ECO:0007669"/>
    <property type="project" value="InterPro"/>
</dbReference>
<sequence>MKFKTLFFLFIPFLMLQSGCGVYSFTGGSISAGMKTVSVIVFENTAQLVNPNLSQAFTEDLKSRIRSQTSLSFVRVDGDANFQGRITDYTIQPVAIQANQQQTAGLTRLTITVQVKYANKIEVDKSFDQTFTRFKDFNSQGAPFTTQETALVKDINQQLTEDIYNKAFANW</sequence>
<reference evidence="2 3" key="2">
    <citation type="submission" date="2016-06" db="EMBL/GenBank/DDBJ databases">
        <title>Pedobacter psychrophilus sp. nov., isolated from Antarctic fragmentary rock.</title>
        <authorList>
            <person name="Svec P."/>
        </authorList>
    </citation>
    <scope>NUCLEOTIDE SEQUENCE [LARGE SCALE GENOMIC DNA]</scope>
    <source>
        <strain evidence="2 3">CCM 8644</strain>
    </source>
</reference>
<dbReference type="Proteomes" id="UP000078459">
    <property type="component" value="Unassembled WGS sequence"/>
</dbReference>
<dbReference type="InterPro" id="IPR007485">
    <property type="entry name" value="LPS_assembly_LptE"/>
</dbReference>
<name>A0A179DH29_9SPHI</name>
<dbReference type="EMBL" id="LWHJ01000022">
    <property type="protein sequence ID" value="OAQ40386.1"/>
    <property type="molecule type" value="Genomic_DNA"/>
</dbReference>
<keyword evidence="1" id="KW-0732">Signal</keyword>
<evidence type="ECO:0000313" key="3">
    <source>
        <dbReference type="Proteomes" id="UP000078459"/>
    </source>
</evidence>
<protein>
    <recommendedName>
        <fullName evidence="4">Lipopolysaccharide-assembly</fullName>
    </recommendedName>
</protein>
<dbReference type="RefSeq" id="WP_068821624.1">
    <property type="nucleotide sequence ID" value="NZ_LWHJ01000022.1"/>
</dbReference>
<accession>A0A179DH29</accession>
<feature type="chain" id="PRO_5008100561" description="Lipopolysaccharide-assembly" evidence="1">
    <location>
        <begin position="21"/>
        <end position="171"/>
    </location>
</feature>
<comment type="caution">
    <text evidence="2">The sequence shown here is derived from an EMBL/GenBank/DDBJ whole genome shotgun (WGS) entry which is preliminary data.</text>
</comment>
<evidence type="ECO:0000256" key="1">
    <source>
        <dbReference type="SAM" id="SignalP"/>
    </source>
</evidence>
<keyword evidence="3" id="KW-1185">Reference proteome</keyword>
<dbReference type="Pfam" id="PF04390">
    <property type="entry name" value="LptE"/>
    <property type="match status" value="1"/>
</dbReference>
<dbReference type="STRING" id="1826909.A5893_05400"/>
<evidence type="ECO:0008006" key="4">
    <source>
        <dbReference type="Google" id="ProtNLM"/>
    </source>
</evidence>
<evidence type="ECO:0000313" key="2">
    <source>
        <dbReference type="EMBL" id="OAQ40386.1"/>
    </source>
</evidence>